<dbReference type="RefSeq" id="XP_024575570.1">
    <property type="nucleotide sequence ID" value="XM_024724722.1"/>
</dbReference>
<reference evidence="2" key="1">
    <citation type="submission" date="2014-09" db="EMBL/GenBank/DDBJ databases">
        <authorList>
            <person name="Sharma Rahul"/>
            <person name="Thines Marco"/>
        </authorList>
    </citation>
    <scope>NUCLEOTIDE SEQUENCE [LARGE SCALE GENOMIC DNA]</scope>
</reference>
<sequence length="71" mass="8335">MLSAYYQCLCASSCLHKPCPLSRLRCLKLLLLTEVRKNLNDECLLRVQYISEEGCMRVQSRMMQDSVWFES</sequence>
<organism evidence="1 2">
    <name type="scientific">Plasmopara halstedii</name>
    <name type="common">Downy mildew of sunflower</name>
    <dbReference type="NCBI Taxonomy" id="4781"/>
    <lineage>
        <taxon>Eukaryota</taxon>
        <taxon>Sar</taxon>
        <taxon>Stramenopiles</taxon>
        <taxon>Oomycota</taxon>
        <taxon>Peronosporomycetes</taxon>
        <taxon>Peronosporales</taxon>
        <taxon>Peronosporaceae</taxon>
        <taxon>Plasmopara</taxon>
    </lineage>
</organism>
<dbReference type="Proteomes" id="UP000054928">
    <property type="component" value="Unassembled WGS sequence"/>
</dbReference>
<accession>A0A0P1ADX9</accession>
<dbReference type="AlphaFoldDB" id="A0A0P1ADX9"/>
<evidence type="ECO:0000313" key="1">
    <source>
        <dbReference type="EMBL" id="CEG39201.1"/>
    </source>
</evidence>
<dbReference type="GeneID" id="36404310"/>
<name>A0A0P1ADX9_PLAHL</name>
<proteinExistence type="predicted"/>
<protein>
    <submittedName>
        <fullName evidence="1">Uncharacterized protein</fullName>
    </submittedName>
</protein>
<keyword evidence="2" id="KW-1185">Reference proteome</keyword>
<dbReference type="EMBL" id="CCYD01000409">
    <property type="protein sequence ID" value="CEG39201.1"/>
    <property type="molecule type" value="Genomic_DNA"/>
</dbReference>
<evidence type="ECO:0000313" key="2">
    <source>
        <dbReference type="Proteomes" id="UP000054928"/>
    </source>
</evidence>